<protein>
    <submittedName>
        <fullName evidence="2">Uncharacterized protein</fullName>
    </submittedName>
</protein>
<evidence type="ECO:0000313" key="3">
    <source>
        <dbReference type="Proteomes" id="UP000481861"/>
    </source>
</evidence>
<sequence length="53" mass="5627">TFELQLRDSQAKAAITPPTKGSSAATIATIEASNKANKNLFNGRFADNFNGID</sequence>
<proteinExistence type="predicted"/>
<reference evidence="2 3" key="1">
    <citation type="submission" date="2020-01" db="EMBL/GenBank/DDBJ databases">
        <authorList>
            <consortium name="DOE Joint Genome Institute"/>
            <person name="Haridas S."/>
            <person name="Albert R."/>
            <person name="Binder M."/>
            <person name="Bloem J."/>
            <person name="Labutti K."/>
            <person name="Salamov A."/>
            <person name="Andreopoulos B."/>
            <person name="Baker S.E."/>
            <person name="Barry K."/>
            <person name="Bills G."/>
            <person name="Bluhm B.H."/>
            <person name="Cannon C."/>
            <person name="Castanera R."/>
            <person name="Culley D.E."/>
            <person name="Daum C."/>
            <person name="Ezra D."/>
            <person name="Gonzalez J.B."/>
            <person name="Henrissat B."/>
            <person name="Kuo A."/>
            <person name="Liang C."/>
            <person name="Lipzen A."/>
            <person name="Lutzoni F."/>
            <person name="Magnuson J."/>
            <person name="Mondo S."/>
            <person name="Nolan M."/>
            <person name="Ohm R."/>
            <person name="Pangilinan J."/>
            <person name="Park H.-J.H."/>
            <person name="Ramirez L."/>
            <person name="Alfaro M."/>
            <person name="Sun H."/>
            <person name="Tritt A."/>
            <person name="Yoshinaga Y."/>
            <person name="Zwiers L.-H.L."/>
            <person name="Turgeon B.G."/>
            <person name="Goodwin S.B."/>
            <person name="Spatafora J.W."/>
            <person name="Crous P.W."/>
            <person name="Grigoriev I.V."/>
        </authorList>
    </citation>
    <scope>NUCLEOTIDE SEQUENCE [LARGE SCALE GENOMIC DNA]</scope>
    <source>
        <strain evidence="2 3">CBS 611.86</strain>
    </source>
</reference>
<name>A0A7C8MFP8_9PLEO</name>
<dbReference type="EMBL" id="JAADJZ010000020">
    <property type="protein sequence ID" value="KAF2868284.1"/>
    <property type="molecule type" value="Genomic_DNA"/>
</dbReference>
<evidence type="ECO:0000313" key="2">
    <source>
        <dbReference type="EMBL" id="KAF2868284.1"/>
    </source>
</evidence>
<dbReference type="AlphaFoldDB" id="A0A7C8MFP8"/>
<feature type="region of interest" description="Disordered" evidence="1">
    <location>
        <begin position="1"/>
        <end position="20"/>
    </location>
</feature>
<comment type="caution">
    <text evidence="2">The sequence shown here is derived from an EMBL/GenBank/DDBJ whole genome shotgun (WGS) entry which is preliminary data.</text>
</comment>
<evidence type="ECO:0000256" key="1">
    <source>
        <dbReference type="SAM" id="MobiDB-lite"/>
    </source>
</evidence>
<accession>A0A7C8MFP8</accession>
<feature type="non-terminal residue" evidence="2">
    <location>
        <position position="1"/>
    </location>
</feature>
<dbReference type="Proteomes" id="UP000481861">
    <property type="component" value="Unassembled WGS sequence"/>
</dbReference>
<organism evidence="2 3">
    <name type="scientific">Massariosphaeria phaeospora</name>
    <dbReference type="NCBI Taxonomy" id="100035"/>
    <lineage>
        <taxon>Eukaryota</taxon>
        <taxon>Fungi</taxon>
        <taxon>Dikarya</taxon>
        <taxon>Ascomycota</taxon>
        <taxon>Pezizomycotina</taxon>
        <taxon>Dothideomycetes</taxon>
        <taxon>Pleosporomycetidae</taxon>
        <taxon>Pleosporales</taxon>
        <taxon>Pleosporales incertae sedis</taxon>
        <taxon>Massariosphaeria</taxon>
    </lineage>
</organism>
<gene>
    <name evidence="2" type="ORF">BDV95DRAFT_500942</name>
</gene>
<keyword evidence="3" id="KW-1185">Reference proteome</keyword>
<feature type="compositionally biased region" description="Basic and acidic residues" evidence="1">
    <location>
        <begin position="1"/>
        <end position="10"/>
    </location>
</feature>